<keyword evidence="7" id="KW-0436">Ligase</keyword>
<dbReference type="PANTHER" id="PTHR23041">
    <property type="entry name" value="RING FINGER DOMAIN-CONTAINING"/>
    <property type="match status" value="1"/>
</dbReference>
<accession>A0A7K7QRK3</accession>
<feature type="non-terminal residue" evidence="7">
    <location>
        <position position="124"/>
    </location>
</feature>
<feature type="compositionally biased region" description="Acidic residues" evidence="5">
    <location>
        <begin position="24"/>
        <end position="39"/>
    </location>
</feature>
<dbReference type="Pfam" id="PF13639">
    <property type="entry name" value="zf-RING_2"/>
    <property type="match status" value="1"/>
</dbReference>
<dbReference type="InterPro" id="IPR013083">
    <property type="entry name" value="Znf_RING/FYVE/PHD"/>
</dbReference>
<dbReference type="GO" id="GO:0016874">
    <property type="term" value="F:ligase activity"/>
    <property type="evidence" value="ECO:0007669"/>
    <property type="project" value="UniProtKB-KW"/>
</dbReference>
<evidence type="ECO:0000256" key="3">
    <source>
        <dbReference type="ARBA" id="ARBA00022833"/>
    </source>
</evidence>
<dbReference type="Proteomes" id="UP000540071">
    <property type="component" value="Unassembled WGS sequence"/>
</dbReference>
<dbReference type="SMART" id="SM00184">
    <property type="entry name" value="RING"/>
    <property type="match status" value="1"/>
</dbReference>
<dbReference type="PROSITE" id="PS00518">
    <property type="entry name" value="ZF_RING_1"/>
    <property type="match status" value="1"/>
</dbReference>
<keyword evidence="3" id="KW-0862">Zinc</keyword>
<dbReference type="InterPro" id="IPR017907">
    <property type="entry name" value="Znf_RING_CS"/>
</dbReference>
<dbReference type="PROSITE" id="PS50089">
    <property type="entry name" value="ZF_RING_2"/>
    <property type="match status" value="1"/>
</dbReference>
<keyword evidence="8" id="KW-1185">Reference proteome</keyword>
<keyword evidence="2 4" id="KW-0863">Zinc-finger</keyword>
<dbReference type="InterPro" id="IPR047134">
    <property type="entry name" value="RNF4"/>
</dbReference>
<dbReference type="GO" id="GO:0045944">
    <property type="term" value="P:positive regulation of transcription by RNA polymerase II"/>
    <property type="evidence" value="ECO:0007669"/>
    <property type="project" value="TreeGrafter"/>
</dbReference>
<evidence type="ECO:0000256" key="2">
    <source>
        <dbReference type="ARBA" id="ARBA00022771"/>
    </source>
</evidence>
<dbReference type="EMBL" id="VZSS01000048">
    <property type="protein sequence ID" value="NWZ82576.1"/>
    <property type="molecule type" value="Genomic_DNA"/>
</dbReference>
<evidence type="ECO:0000256" key="5">
    <source>
        <dbReference type="SAM" id="MobiDB-lite"/>
    </source>
</evidence>
<name>A0A7K7QRK3_POEAT</name>
<feature type="domain" description="RING-type" evidence="6">
    <location>
        <begin position="66"/>
        <end position="111"/>
    </location>
</feature>
<sequence length="124" mass="13981">QDREKSQLYTQDSSKEENSAELWLSEDEEEARDNDEYVTDDVSSQSLHILSTSVPSSAEPGVVIRCPICMDYYSEIVQSGRLMVATMCGHMFCSACLPVALETTGMCPTCREELDVEMYFPIYL</sequence>
<proteinExistence type="predicted"/>
<protein>
    <submittedName>
        <fullName evidence="7">RNF4 ligase</fullName>
    </submittedName>
</protein>
<dbReference type="SUPFAM" id="SSF57850">
    <property type="entry name" value="RING/U-box"/>
    <property type="match status" value="1"/>
</dbReference>
<evidence type="ECO:0000256" key="1">
    <source>
        <dbReference type="ARBA" id="ARBA00022723"/>
    </source>
</evidence>
<evidence type="ECO:0000259" key="6">
    <source>
        <dbReference type="PROSITE" id="PS50089"/>
    </source>
</evidence>
<dbReference type="GO" id="GO:0016605">
    <property type="term" value="C:PML body"/>
    <property type="evidence" value="ECO:0007669"/>
    <property type="project" value="TreeGrafter"/>
</dbReference>
<dbReference type="PANTHER" id="PTHR23041:SF78">
    <property type="entry name" value="E3 UBIQUITIN-PROTEIN LIGASE RNF4"/>
    <property type="match status" value="1"/>
</dbReference>
<keyword evidence="1" id="KW-0479">Metal-binding</keyword>
<evidence type="ECO:0000313" key="7">
    <source>
        <dbReference type="EMBL" id="NWZ82576.1"/>
    </source>
</evidence>
<reference evidence="7 8" key="1">
    <citation type="submission" date="2019-09" db="EMBL/GenBank/DDBJ databases">
        <title>Bird 10,000 Genomes (B10K) Project - Family phase.</title>
        <authorList>
            <person name="Zhang G."/>
        </authorList>
    </citation>
    <scope>NUCLEOTIDE SEQUENCE [LARGE SCALE GENOMIC DNA]</scope>
    <source>
        <strain evidence="7">OUT-0023</strain>
        <tissue evidence="7">Blood</tissue>
    </source>
</reference>
<dbReference type="Gene3D" id="3.30.40.10">
    <property type="entry name" value="Zinc/RING finger domain, C3HC4 (zinc finger)"/>
    <property type="match status" value="1"/>
</dbReference>
<feature type="non-terminal residue" evidence="7">
    <location>
        <position position="1"/>
    </location>
</feature>
<comment type="caution">
    <text evidence="7">The sequence shown here is derived from an EMBL/GenBank/DDBJ whole genome shotgun (WGS) entry which is preliminary data.</text>
</comment>
<dbReference type="GO" id="GO:0008270">
    <property type="term" value="F:zinc ion binding"/>
    <property type="evidence" value="ECO:0007669"/>
    <property type="project" value="UniProtKB-KW"/>
</dbReference>
<dbReference type="InterPro" id="IPR001841">
    <property type="entry name" value="Znf_RING"/>
</dbReference>
<evidence type="ECO:0000313" key="8">
    <source>
        <dbReference type="Proteomes" id="UP000540071"/>
    </source>
</evidence>
<feature type="region of interest" description="Disordered" evidence="5">
    <location>
        <begin position="1"/>
        <end position="40"/>
    </location>
</feature>
<evidence type="ECO:0000256" key="4">
    <source>
        <dbReference type="PROSITE-ProRule" id="PRU00175"/>
    </source>
</evidence>
<dbReference type="AlphaFoldDB" id="A0A7K7QRK3"/>
<gene>
    <name evidence="7" type="primary">Rnf4_2</name>
    <name evidence="7" type="ORF">POEATR_R10259</name>
</gene>
<organism evidence="7 8">
    <name type="scientific">Poecile atricapillus</name>
    <name type="common">Black-capped chickadee</name>
    <name type="synonym">Parus atricapillus</name>
    <dbReference type="NCBI Taxonomy" id="48891"/>
    <lineage>
        <taxon>Eukaryota</taxon>
        <taxon>Metazoa</taxon>
        <taxon>Chordata</taxon>
        <taxon>Craniata</taxon>
        <taxon>Vertebrata</taxon>
        <taxon>Euteleostomi</taxon>
        <taxon>Archelosauria</taxon>
        <taxon>Archosauria</taxon>
        <taxon>Dinosauria</taxon>
        <taxon>Saurischia</taxon>
        <taxon>Theropoda</taxon>
        <taxon>Coelurosauria</taxon>
        <taxon>Aves</taxon>
        <taxon>Neognathae</taxon>
        <taxon>Neoaves</taxon>
        <taxon>Telluraves</taxon>
        <taxon>Australaves</taxon>
        <taxon>Passeriformes</taxon>
        <taxon>Paridae</taxon>
        <taxon>Poecile</taxon>
    </lineage>
</organism>